<dbReference type="Pfam" id="PF05621">
    <property type="entry name" value="TniB"/>
    <property type="match status" value="1"/>
</dbReference>
<sequence length="297" mass="34192">MDEFKHVDKKYRQVVLLPNKERVSFINQKRWISYPIAIKAIQELKNLMDQPKQQRMRSALLIGESNNGKSSVIEKFCEVYGQPIVDEEDEILKKPVLVTEVSAPKVKDIYISILEEFWAPFKTTQTESELRKQAFDLMRVCEVKMLILDEFHTLLAGTAKQRQNALAELKMISNKIKIPIVGAGTKDALSVIQNDPQLQSRFWVMKLPKWERNKDFVQLLSSFEKALPLKQKSNLTSKELGERILEISDGNLGNLHELLKVCAIEAIHNGKEKIDIDIVEAFSWFTPTKGQREIKLT</sequence>
<evidence type="ECO:0000313" key="2">
    <source>
        <dbReference type="Proteomes" id="UP000288361"/>
    </source>
</evidence>
<dbReference type="AlphaFoldDB" id="A0A432YSQ2"/>
<reference evidence="1 2" key="1">
    <citation type="journal article" date="2011" name="Front. Microbiol.">
        <title>Genomic signatures of strain selection and enhancement in Bacillus atrophaeus var. globigii, a historical biowarfare simulant.</title>
        <authorList>
            <person name="Gibbons H.S."/>
            <person name="Broomall S.M."/>
            <person name="McNew L.A."/>
            <person name="Daligault H."/>
            <person name="Chapman C."/>
            <person name="Bruce D."/>
            <person name="Karavis M."/>
            <person name="Krepps M."/>
            <person name="McGregor P.A."/>
            <person name="Hong C."/>
            <person name="Park K.H."/>
            <person name="Akmal A."/>
            <person name="Feldman A."/>
            <person name="Lin J.S."/>
            <person name="Chang W.E."/>
            <person name="Higgs B.W."/>
            <person name="Demirev P."/>
            <person name="Lindquist J."/>
            <person name="Liem A."/>
            <person name="Fochler E."/>
            <person name="Read T.D."/>
            <person name="Tapia R."/>
            <person name="Johnson S."/>
            <person name="Bishop-Lilly K.A."/>
            <person name="Detter C."/>
            <person name="Han C."/>
            <person name="Sozhamannan S."/>
            <person name="Rosenzweig C.N."/>
            <person name="Skowronski E.W."/>
        </authorList>
    </citation>
    <scope>NUCLEOTIDE SEQUENCE [LARGE SCALE GENOMIC DNA]</scope>
    <source>
        <strain evidence="1 2">TPS4-2</strain>
    </source>
</reference>
<dbReference type="Gene3D" id="3.40.50.300">
    <property type="entry name" value="P-loop containing nucleotide triphosphate hydrolases"/>
    <property type="match status" value="1"/>
</dbReference>
<dbReference type="Proteomes" id="UP000288361">
    <property type="component" value="Unassembled WGS sequence"/>
</dbReference>
<dbReference type="InterPro" id="IPR027417">
    <property type="entry name" value="P-loop_NTPase"/>
</dbReference>
<dbReference type="EMBL" id="PIQA01000004">
    <property type="protein sequence ID" value="RUO64559.1"/>
    <property type="molecule type" value="Genomic_DNA"/>
</dbReference>
<protein>
    <submittedName>
        <fullName evidence="1">Transposase</fullName>
    </submittedName>
</protein>
<dbReference type="InterPro" id="IPR008868">
    <property type="entry name" value="TniB"/>
</dbReference>
<comment type="caution">
    <text evidence="1">The sequence shown here is derived from an EMBL/GenBank/DDBJ whole genome shotgun (WGS) entry which is preliminary data.</text>
</comment>
<dbReference type="SUPFAM" id="SSF52540">
    <property type="entry name" value="P-loop containing nucleoside triphosphate hydrolases"/>
    <property type="match status" value="1"/>
</dbReference>
<dbReference type="RefSeq" id="WP_126752231.1">
    <property type="nucleotide sequence ID" value="NZ_JBHUMT010000001.1"/>
</dbReference>
<organism evidence="1 2">
    <name type="scientific">Idiomarina piscisalsi</name>
    <dbReference type="NCBI Taxonomy" id="1096243"/>
    <lineage>
        <taxon>Bacteria</taxon>
        <taxon>Pseudomonadati</taxon>
        <taxon>Pseudomonadota</taxon>
        <taxon>Gammaproteobacteria</taxon>
        <taxon>Alteromonadales</taxon>
        <taxon>Idiomarinaceae</taxon>
        <taxon>Idiomarina</taxon>
    </lineage>
</organism>
<proteinExistence type="predicted"/>
<gene>
    <name evidence="1" type="ORF">CWI73_07660</name>
</gene>
<name>A0A432YSQ2_9GAMM</name>
<evidence type="ECO:0000313" key="1">
    <source>
        <dbReference type="EMBL" id="RUO64559.1"/>
    </source>
</evidence>
<accession>A0A432YSQ2</accession>